<evidence type="ECO:0000259" key="1">
    <source>
        <dbReference type="SMART" id="SM00842"/>
    </source>
</evidence>
<organism evidence="2 3">
    <name type="scientific">Cellulomonas cellasea</name>
    <dbReference type="NCBI Taxonomy" id="43670"/>
    <lineage>
        <taxon>Bacteria</taxon>
        <taxon>Bacillati</taxon>
        <taxon>Actinomycetota</taxon>
        <taxon>Actinomycetes</taxon>
        <taxon>Micrococcales</taxon>
        <taxon>Cellulomonadaceae</taxon>
        <taxon>Cellulomonas</taxon>
    </lineage>
</organism>
<proteinExistence type="predicted"/>
<reference evidence="2 3" key="2">
    <citation type="submission" date="2020-08" db="EMBL/GenBank/DDBJ databases">
        <authorList>
            <person name="Partida-Martinez L."/>
            <person name="Huntemann M."/>
            <person name="Clum A."/>
            <person name="Wang J."/>
            <person name="Palaniappan K."/>
            <person name="Ritter S."/>
            <person name="Chen I.-M."/>
            <person name="Stamatis D."/>
            <person name="Reddy T."/>
            <person name="O'Malley R."/>
            <person name="Daum C."/>
            <person name="Shapiro N."/>
            <person name="Ivanova N."/>
            <person name="Kyrpides N."/>
            <person name="Woyke T."/>
        </authorList>
    </citation>
    <scope>NUCLEOTIDE SEQUENCE [LARGE SCALE GENOMIC DNA]</scope>
    <source>
        <strain evidence="2 3">RAS26</strain>
    </source>
</reference>
<dbReference type="PIRSF" id="PIRSF019169">
    <property type="entry name" value="PilM"/>
    <property type="match status" value="1"/>
</dbReference>
<accession>A0A7W4UE28</accession>
<dbReference type="Pfam" id="PF11104">
    <property type="entry name" value="PilM_2"/>
    <property type="match status" value="1"/>
</dbReference>
<dbReference type="PANTHER" id="PTHR32432:SF3">
    <property type="entry name" value="ETHANOLAMINE UTILIZATION PROTEIN EUTJ"/>
    <property type="match status" value="1"/>
</dbReference>
<protein>
    <submittedName>
        <fullName evidence="2">Type IV pilus assembly protein PilM</fullName>
    </submittedName>
</protein>
<dbReference type="AlphaFoldDB" id="A0A7W4UE28"/>
<dbReference type="InterPro" id="IPR005883">
    <property type="entry name" value="PilM"/>
</dbReference>
<dbReference type="SUPFAM" id="SSF53067">
    <property type="entry name" value="Actin-like ATPase domain"/>
    <property type="match status" value="2"/>
</dbReference>
<dbReference type="GO" id="GO:0051301">
    <property type="term" value="P:cell division"/>
    <property type="evidence" value="ECO:0007669"/>
    <property type="project" value="InterPro"/>
</dbReference>
<dbReference type="InterPro" id="IPR043129">
    <property type="entry name" value="ATPase_NBD"/>
</dbReference>
<gene>
    <name evidence="2" type="ORF">FHR80_000752</name>
</gene>
<dbReference type="Proteomes" id="UP000518206">
    <property type="component" value="Unassembled WGS sequence"/>
</dbReference>
<feature type="domain" description="SHS2" evidence="1">
    <location>
        <begin position="6"/>
        <end position="179"/>
    </location>
</feature>
<dbReference type="PANTHER" id="PTHR32432">
    <property type="entry name" value="CELL DIVISION PROTEIN FTSA-RELATED"/>
    <property type="match status" value="1"/>
</dbReference>
<dbReference type="NCBIfam" id="TIGR01175">
    <property type="entry name" value="pilM"/>
    <property type="match status" value="1"/>
</dbReference>
<sequence>MAKSRVIGLDIGTTHVRATEVEFGRGGPSVTGEAAVTNFGEVALPAGAVRECEVAEPETVASALRQLWVQAKFSTKDVVVGVGNQRVIVRDLDLPWLPRAQIRTSLPFQVQGMLPVAVEDTVLDYVPTSTYAGEHGAMMRGLLVAATKETVRANIAAVERAGLKPVMVDLDALALARVMSRGDAQGRTVGVVDVGARATTIVIIADGVPRLVRMLPTGGDDVTDAVASAMSISLPDADRLKRELGVGYGAAPELAEAAESVLTVTTNLVESVRNTFVYYASSNPGAAAELIMLTGGGCQLPGLGQYLSSATRLPVALGQPLSTMAVRAPGAPKAFAERQHSLAVSLGLAFGVAA</sequence>
<dbReference type="InterPro" id="IPR050696">
    <property type="entry name" value="FtsA/MreB"/>
</dbReference>
<dbReference type="RefSeq" id="WP_183294800.1">
    <property type="nucleotide sequence ID" value="NZ_JACHVX010000001.1"/>
</dbReference>
<reference evidence="2 3" key="1">
    <citation type="submission" date="2020-08" db="EMBL/GenBank/DDBJ databases">
        <title>The Agave Microbiome: Exploring the role of microbial communities in plant adaptations to desert environments.</title>
        <authorList>
            <person name="Partida-Martinez L.P."/>
        </authorList>
    </citation>
    <scope>NUCLEOTIDE SEQUENCE [LARGE SCALE GENOMIC DNA]</scope>
    <source>
        <strain evidence="2 3">RAS26</strain>
    </source>
</reference>
<dbReference type="InterPro" id="IPR003494">
    <property type="entry name" value="SHS2_FtsA"/>
</dbReference>
<dbReference type="CDD" id="cd24049">
    <property type="entry name" value="ASKHA_NBD_PilM"/>
    <property type="match status" value="1"/>
</dbReference>
<dbReference type="Gene3D" id="3.30.420.40">
    <property type="match status" value="2"/>
</dbReference>
<dbReference type="Gene3D" id="3.30.1490.300">
    <property type="match status" value="1"/>
</dbReference>
<comment type="caution">
    <text evidence="2">The sequence shown here is derived from an EMBL/GenBank/DDBJ whole genome shotgun (WGS) entry which is preliminary data.</text>
</comment>
<name>A0A7W4UE28_9CELL</name>
<dbReference type="SMART" id="SM00842">
    <property type="entry name" value="FtsA"/>
    <property type="match status" value="1"/>
</dbReference>
<evidence type="ECO:0000313" key="2">
    <source>
        <dbReference type="EMBL" id="MBB2921858.1"/>
    </source>
</evidence>
<dbReference type="EMBL" id="JACHVX010000001">
    <property type="protein sequence ID" value="MBB2921858.1"/>
    <property type="molecule type" value="Genomic_DNA"/>
</dbReference>
<evidence type="ECO:0000313" key="3">
    <source>
        <dbReference type="Proteomes" id="UP000518206"/>
    </source>
</evidence>